<dbReference type="Pfam" id="PF05016">
    <property type="entry name" value="ParE_toxin"/>
    <property type="match status" value="1"/>
</dbReference>
<keyword evidence="4" id="KW-1185">Reference proteome</keyword>
<dbReference type="EMBL" id="BSPC01000048">
    <property type="protein sequence ID" value="GLS21362.1"/>
    <property type="molecule type" value="Genomic_DNA"/>
</dbReference>
<dbReference type="InterPro" id="IPR035093">
    <property type="entry name" value="RelE/ParE_toxin_dom_sf"/>
</dbReference>
<dbReference type="Gene3D" id="3.30.2310.20">
    <property type="entry name" value="RelE-like"/>
    <property type="match status" value="1"/>
</dbReference>
<accession>A0ABQ6CLY9</accession>
<dbReference type="PANTHER" id="PTHR33755">
    <property type="entry name" value="TOXIN PARE1-RELATED"/>
    <property type="match status" value="1"/>
</dbReference>
<dbReference type="Proteomes" id="UP001156882">
    <property type="component" value="Unassembled WGS sequence"/>
</dbReference>
<comment type="caution">
    <text evidence="3">The sequence shown here is derived from an EMBL/GenBank/DDBJ whole genome shotgun (WGS) entry which is preliminary data.</text>
</comment>
<evidence type="ECO:0000313" key="3">
    <source>
        <dbReference type="EMBL" id="GLS21362.1"/>
    </source>
</evidence>
<comment type="similarity">
    <text evidence="1">Belongs to the RelE toxin family.</text>
</comment>
<evidence type="ECO:0000256" key="2">
    <source>
        <dbReference type="ARBA" id="ARBA00022649"/>
    </source>
</evidence>
<protein>
    <submittedName>
        <fullName evidence="3">Plasmid stabilization protein</fullName>
    </submittedName>
</protein>
<name>A0ABQ6CLY9_9HYPH</name>
<dbReference type="InterPro" id="IPR007712">
    <property type="entry name" value="RelE/ParE_toxin"/>
</dbReference>
<evidence type="ECO:0000313" key="4">
    <source>
        <dbReference type="Proteomes" id="UP001156882"/>
    </source>
</evidence>
<evidence type="ECO:0000256" key="1">
    <source>
        <dbReference type="ARBA" id="ARBA00006226"/>
    </source>
</evidence>
<reference evidence="4" key="1">
    <citation type="journal article" date="2019" name="Int. J. Syst. Evol. Microbiol.">
        <title>The Global Catalogue of Microorganisms (GCM) 10K type strain sequencing project: providing services to taxonomists for standard genome sequencing and annotation.</title>
        <authorList>
            <consortium name="The Broad Institute Genomics Platform"/>
            <consortium name="The Broad Institute Genome Sequencing Center for Infectious Disease"/>
            <person name="Wu L."/>
            <person name="Ma J."/>
        </authorList>
    </citation>
    <scope>NUCLEOTIDE SEQUENCE [LARGE SCALE GENOMIC DNA]</scope>
    <source>
        <strain evidence="4">NBRC 101365</strain>
    </source>
</reference>
<proteinExistence type="inferred from homology"/>
<gene>
    <name evidence="3" type="ORF">GCM10007874_43790</name>
</gene>
<organism evidence="3 4">
    <name type="scientific">Labrys miyagiensis</name>
    <dbReference type="NCBI Taxonomy" id="346912"/>
    <lineage>
        <taxon>Bacteria</taxon>
        <taxon>Pseudomonadati</taxon>
        <taxon>Pseudomonadota</taxon>
        <taxon>Alphaproteobacteria</taxon>
        <taxon>Hyphomicrobiales</taxon>
        <taxon>Xanthobacteraceae</taxon>
        <taxon>Labrys</taxon>
    </lineage>
</organism>
<dbReference type="PANTHER" id="PTHR33755:SF6">
    <property type="entry name" value="PLASMID STABILIZATION SYSTEM PROTEIN"/>
    <property type="match status" value="1"/>
</dbReference>
<keyword evidence="2" id="KW-1277">Toxin-antitoxin system</keyword>
<sequence length="98" mass="11457">MGVVRYSKLAKEDLLKIWRDIAVHDEAAADRIFDLIHDRCDLLRDQPRLGPQRPEIGEGTRVLVIEKWIAFYREIAGGVQIVRVVDGRRDLKQIEWLH</sequence>
<dbReference type="InterPro" id="IPR051803">
    <property type="entry name" value="TA_system_RelE-like_toxin"/>
</dbReference>